<dbReference type="InterPro" id="IPR047854">
    <property type="entry name" value="RFC_lid"/>
</dbReference>
<gene>
    <name evidence="5" type="ORF">Edafosvirus64_1</name>
</gene>
<dbReference type="Gene3D" id="3.40.50.300">
    <property type="entry name" value="P-loop containing nucleotide triphosphate hydrolases"/>
    <property type="match status" value="1"/>
</dbReference>
<organism evidence="5">
    <name type="scientific">Edafosvirus sp</name>
    <dbReference type="NCBI Taxonomy" id="2487765"/>
    <lineage>
        <taxon>Viruses</taxon>
        <taxon>Varidnaviria</taxon>
        <taxon>Bamfordvirae</taxon>
        <taxon>Nucleocytoviricota</taxon>
        <taxon>Megaviricetes</taxon>
        <taxon>Imitervirales</taxon>
        <taxon>Mimiviridae</taxon>
        <taxon>Klosneuvirinae</taxon>
    </lineage>
</organism>
<evidence type="ECO:0000259" key="4">
    <source>
        <dbReference type="Pfam" id="PF08542"/>
    </source>
</evidence>
<dbReference type="Pfam" id="PF25361">
    <property type="entry name" value="AAA_lid_RFC1"/>
    <property type="match status" value="1"/>
</dbReference>
<dbReference type="PANTHER" id="PTHR11669:SF9">
    <property type="entry name" value="REPLICATION FACTOR C SUBUNIT 5"/>
    <property type="match status" value="1"/>
</dbReference>
<dbReference type="InterPro" id="IPR027417">
    <property type="entry name" value="P-loop_NTPase"/>
</dbReference>
<dbReference type="GO" id="GO:0005524">
    <property type="term" value="F:ATP binding"/>
    <property type="evidence" value="ECO:0007669"/>
    <property type="project" value="UniProtKB-KW"/>
</dbReference>
<dbReference type="GO" id="GO:0006261">
    <property type="term" value="P:DNA-templated DNA replication"/>
    <property type="evidence" value="ECO:0007669"/>
    <property type="project" value="TreeGrafter"/>
</dbReference>
<sequence length="276" mass="32105">ASARELYKENFPVMVLEINASEERGIDVVRTRINTFVTSKNVFYGDDYKNIFKLVILDEADAMTDDAQAILRRVIEKYTENARFCLICNYIKKINPALQSRCTCFRFAPLDEKQIKIKMESIIEKENINITTDAINIIVKRANGDMRKVLNVLQTTNMSYDIIDEKAINSCLGYPQKEFIDNIVKHLVTKSFEQTYKLIDEYRREHGFSLMDIINEVYGIILNNLINDGKNIYIQKMDEKKLIIILDRLRDIEYNLSVCTSELIQTSAFIGIFKHL</sequence>
<keyword evidence="3" id="KW-0067">ATP-binding</keyword>
<dbReference type="GO" id="GO:0003689">
    <property type="term" value="F:DNA clamp loader activity"/>
    <property type="evidence" value="ECO:0007669"/>
    <property type="project" value="TreeGrafter"/>
</dbReference>
<dbReference type="SUPFAM" id="SSF52540">
    <property type="entry name" value="P-loop containing nucleoside triphosphate hydrolases"/>
    <property type="match status" value="1"/>
</dbReference>
<dbReference type="Pfam" id="PF08542">
    <property type="entry name" value="Rep_fac_C"/>
    <property type="match status" value="1"/>
</dbReference>
<dbReference type="EMBL" id="MK072129">
    <property type="protein sequence ID" value="AYV78972.1"/>
    <property type="molecule type" value="Genomic_DNA"/>
</dbReference>
<keyword evidence="1" id="KW-0235">DNA replication</keyword>
<evidence type="ECO:0000256" key="3">
    <source>
        <dbReference type="ARBA" id="ARBA00022840"/>
    </source>
</evidence>
<evidence type="ECO:0000313" key="5">
    <source>
        <dbReference type="EMBL" id="AYV78972.1"/>
    </source>
</evidence>
<proteinExistence type="predicted"/>
<reference evidence="5" key="1">
    <citation type="submission" date="2018-10" db="EMBL/GenBank/DDBJ databases">
        <title>Hidden diversity of soil giant viruses.</title>
        <authorList>
            <person name="Schulz F."/>
            <person name="Alteio L."/>
            <person name="Goudeau D."/>
            <person name="Ryan E.M."/>
            <person name="Malmstrom R.R."/>
            <person name="Blanchard J."/>
            <person name="Woyke T."/>
        </authorList>
    </citation>
    <scope>NUCLEOTIDE SEQUENCE</scope>
    <source>
        <strain evidence="5">EDV1</strain>
    </source>
</reference>
<evidence type="ECO:0000256" key="1">
    <source>
        <dbReference type="ARBA" id="ARBA00022705"/>
    </source>
</evidence>
<evidence type="ECO:0000256" key="2">
    <source>
        <dbReference type="ARBA" id="ARBA00022741"/>
    </source>
</evidence>
<dbReference type="Pfam" id="PF13177">
    <property type="entry name" value="DNA_pol3_delta2"/>
    <property type="match status" value="1"/>
</dbReference>
<keyword evidence="2" id="KW-0547">Nucleotide-binding</keyword>
<dbReference type="GO" id="GO:0006281">
    <property type="term" value="P:DNA repair"/>
    <property type="evidence" value="ECO:0007669"/>
    <property type="project" value="TreeGrafter"/>
</dbReference>
<protein>
    <submittedName>
        <fullName evidence="5">Replication factor C small subunit</fullName>
    </submittedName>
</protein>
<dbReference type="SUPFAM" id="SSF48019">
    <property type="entry name" value="post-AAA+ oligomerization domain-like"/>
    <property type="match status" value="1"/>
</dbReference>
<dbReference type="InterPro" id="IPR013748">
    <property type="entry name" value="Rep_factorC_C"/>
</dbReference>
<dbReference type="CDD" id="cd00009">
    <property type="entry name" value="AAA"/>
    <property type="match status" value="1"/>
</dbReference>
<name>A0A3G4ZVP3_9VIRU</name>
<feature type="domain" description="Replication factor C C-terminal" evidence="4">
    <location>
        <begin position="175"/>
        <end position="270"/>
    </location>
</feature>
<dbReference type="GO" id="GO:0003677">
    <property type="term" value="F:DNA binding"/>
    <property type="evidence" value="ECO:0007669"/>
    <property type="project" value="InterPro"/>
</dbReference>
<dbReference type="InterPro" id="IPR008921">
    <property type="entry name" value="DNA_pol3_clamp-load_cplx_C"/>
</dbReference>
<dbReference type="Gene3D" id="1.10.8.60">
    <property type="match status" value="1"/>
</dbReference>
<dbReference type="InterPro" id="IPR050238">
    <property type="entry name" value="DNA_Rep/Repair_Clamp_Loader"/>
</dbReference>
<feature type="non-terminal residue" evidence="5">
    <location>
        <position position="1"/>
    </location>
</feature>
<dbReference type="CDD" id="cd18140">
    <property type="entry name" value="HLD_clamp_RFC"/>
    <property type="match status" value="1"/>
</dbReference>
<accession>A0A3G4ZVP3</accession>
<dbReference type="PANTHER" id="PTHR11669">
    <property type="entry name" value="REPLICATION FACTOR C / DNA POLYMERASE III GAMMA-TAU SUBUNIT"/>
    <property type="match status" value="1"/>
</dbReference>
<dbReference type="Gene3D" id="1.20.272.10">
    <property type="match status" value="1"/>
</dbReference>